<dbReference type="SUPFAM" id="SSF161098">
    <property type="entry name" value="MetI-like"/>
    <property type="match status" value="1"/>
</dbReference>
<feature type="transmembrane region" description="Helical" evidence="8">
    <location>
        <begin position="233"/>
        <end position="251"/>
    </location>
</feature>
<comment type="caution">
    <text evidence="10">The sequence shown here is derived from an EMBL/GenBank/DDBJ whole genome shotgun (WGS) entry which is preliminary data.</text>
</comment>
<feature type="transmembrane region" description="Helical" evidence="8">
    <location>
        <begin position="32"/>
        <end position="50"/>
    </location>
</feature>
<organism evidence="10 11">
    <name type="scientific">Microbispora catharanthi</name>
    <dbReference type="NCBI Taxonomy" id="1712871"/>
    <lineage>
        <taxon>Bacteria</taxon>
        <taxon>Bacillati</taxon>
        <taxon>Actinomycetota</taxon>
        <taxon>Actinomycetes</taxon>
        <taxon>Streptosporangiales</taxon>
        <taxon>Streptosporangiaceae</taxon>
        <taxon>Microbispora</taxon>
    </lineage>
</organism>
<proteinExistence type="inferred from homology"/>
<dbReference type="RefSeq" id="WP_139580221.1">
    <property type="nucleotide sequence ID" value="NZ_VDMA02000033.1"/>
</dbReference>
<feature type="transmembrane region" description="Helical" evidence="8">
    <location>
        <begin position="105"/>
        <end position="129"/>
    </location>
</feature>
<dbReference type="PANTHER" id="PTHR30614">
    <property type="entry name" value="MEMBRANE COMPONENT OF AMINO ACID ABC TRANSPORTER"/>
    <property type="match status" value="1"/>
</dbReference>
<dbReference type="FunFam" id="1.10.3720.10:FF:000006">
    <property type="entry name" value="Glutamate/aspartate ABC transporter, permease protein GltK"/>
    <property type="match status" value="1"/>
</dbReference>
<dbReference type="GO" id="GO:0022857">
    <property type="term" value="F:transmembrane transporter activity"/>
    <property type="evidence" value="ECO:0007669"/>
    <property type="project" value="InterPro"/>
</dbReference>
<keyword evidence="11" id="KW-1185">Reference proteome</keyword>
<dbReference type="InterPro" id="IPR035906">
    <property type="entry name" value="MetI-like_sf"/>
</dbReference>
<dbReference type="EMBL" id="VDMA02000033">
    <property type="protein sequence ID" value="KAB8176005.1"/>
    <property type="molecule type" value="Genomic_DNA"/>
</dbReference>
<dbReference type="NCBIfam" id="TIGR01726">
    <property type="entry name" value="HEQRo_perm_3TM"/>
    <property type="match status" value="1"/>
</dbReference>
<dbReference type="GO" id="GO:0006865">
    <property type="term" value="P:amino acid transport"/>
    <property type="evidence" value="ECO:0007669"/>
    <property type="project" value="UniProtKB-KW"/>
</dbReference>
<dbReference type="GO" id="GO:0043190">
    <property type="term" value="C:ATP-binding cassette (ABC) transporter complex"/>
    <property type="evidence" value="ECO:0007669"/>
    <property type="project" value="InterPro"/>
</dbReference>
<dbReference type="CDD" id="cd06261">
    <property type="entry name" value="TM_PBP2"/>
    <property type="match status" value="1"/>
</dbReference>
<feature type="domain" description="ABC transmembrane type-1" evidence="9">
    <location>
        <begin position="73"/>
        <end position="279"/>
    </location>
</feature>
<dbReference type="PROSITE" id="PS50928">
    <property type="entry name" value="ABC_TM1"/>
    <property type="match status" value="1"/>
</dbReference>
<feature type="transmembrane region" description="Helical" evidence="8">
    <location>
        <begin position="70"/>
        <end position="93"/>
    </location>
</feature>
<keyword evidence="7 8" id="KW-0472">Membrane</keyword>
<evidence type="ECO:0000313" key="11">
    <source>
        <dbReference type="Proteomes" id="UP000313066"/>
    </source>
</evidence>
<name>A0A5N6B6D1_9ACTN</name>
<evidence type="ECO:0000256" key="4">
    <source>
        <dbReference type="ARBA" id="ARBA00022692"/>
    </source>
</evidence>
<dbReference type="Pfam" id="PF00528">
    <property type="entry name" value="BPD_transp_1"/>
    <property type="match status" value="1"/>
</dbReference>
<sequence>MSVAPQAGVPQAGAPQAVDVATARPRIRPLRWVAGAVLLVLVAQFARFLVTNPGFEWPVVGKYLFDPNVLRGLGMTLLLTVIVMLLGSVLGLLLAAGRLSGFRPVAWACGVYVTVFRSIPPLVQLIFWFNLGYLLPRIPLGIPFGPTFVSWPTNSVISSLTAAVIGLTLHEAAYMAEIVRAGILAVDGGQRDAARAMGFTARQSFVKVVLPQAMRVIVPPAGSEFISLLKGTSLVSVIAMADLLYSVQVIYNRTYEIVPLLIVACAWYLVVVISLSFGQRRLERHFGKGQR</sequence>
<evidence type="ECO:0000256" key="1">
    <source>
        <dbReference type="ARBA" id="ARBA00004651"/>
    </source>
</evidence>
<evidence type="ECO:0000256" key="5">
    <source>
        <dbReference type="ARBA" id="ARBA00022970"/>
    </source>
</evidence>
<feature type="transmembrane region" description="Helical" evidence="8">
    <location>
        <begin position="149"/>
        <end position="170"/>
    </location>
</feature>
<evidence type="ECO:0000313" key="10">
    <source>
        <dbReference type="EMBL" id="KAB8176005.1"/>
    </source>
</evidence>
<dbReference type="Proteomes" id="UP000313066">
    <property type="component" value="Unassembled WGS sequence"/>
</dbReference>
<reference evidence="10 11" key="1">
    <citation type="submission" date="2019-10" db="EMBL/GenBank/DDBJ databases">
        <title>Nonomuraea sp. nov., isolated from Phyllanthus amarus.</title>
        <authorList>
            <person name="Klykleung N."/>
            <person name="Tanasupawat S."/>
        </authorList>
    </citation>
    <scope>NUCLEOTIDE SEQUENCE [LARGE SCALE GENOMIC DNA]</scope>
    <source>
        <strain evidence="10 11">CR1-09</strain>
    </source>
</reference>
<keyword evidence="2 8" id="KW-0813">Transport</keyword>
<evidence type="ECO:0000256" key="6">
    <source>
        <dbReference type="ARBA" id="ARBA00022989"/>
    </source>
</evidence>
<dbReference type="PANTHER" id="PTHR30614:SF0">
    <property type="entry name" value="L-CYSTINE TRANSPORT SYSTEM PERMEASE PROTEIN TCYL"/>
    <property type="match status" value="1"/>
</dbReference>
<keyword evidence="6 8" id="KW-1133">Transmembrane helix</keyword>
<evidence type="ECO:0000256" key="3">
    <source>
        <dbReference type="ARBA" id="ARBA00022475"/>
    </source>
</evidence>
<comment type="similarity">
    <text evidence="8">Belongs to the binding-protein-dependent transport system permease family.</text>
</comment>
<dbReference type="InterPro" id="IPR010065">
    <property type="entry name" value="AA_ABC_transptr_permease_3TM"/>
</dbReference>
<protein>
    <submittedName>
        <fullName evidence="10">ABC transporter permease subunit</fullName>
    </submittedName>
</protein>
<evidence type="ECO:0000259" key="9">
    <source>
        <dbReference type="PROSITE" id="PS50928"/>
    </source>
</evidence>
<evidence type="ECO:0000256" key="8">
    <source>
        <dbReference type="RuleBase" id="RU363032"/>
    </source>
</evidence>
<evidence type="ECO:0000256" key="2">
    <source>
        <dbReference type="ARBA" id="ARBA00022448"/>
    </source>
</evidence>
<dbReference type="Gene3D" id="1.10.3720.10">
    <property type="entry name" value="MetI-like"/>
    <property type="match status" value="1"/>
</dbReference>
<comment type="subcellular location">
    <subcellularLocation>
        <location evidence="1 8">Cell membrane</location>
        <topology evidence="1 8">Multi-pass membrane protein</topology>
    </subcellularLocation>
</comment>
<dbReference type="InterPro" id="IPR000515">
    <property type="entry name" value="MetI-like"/>
</dbReference>
<keyword evidence="3" id="KW-1003">Cell membrane</keyword>
<keyword evidence="5" id="KW-0029">Amino-acid transport</keyword>
<accession>A0A5N6B6D1</accession>
<evidence type="ECO:0000256" key="7">
    <source>
        <dbReference type="ARBA" id="ARBA00023136"/>
    </source>
</evidence>
<dbReference type="InterPro" id="IPR043429">
    <property type="entry name" value="ArtM/GltK/GlnP/TcyL/YhdX-like"/>
</dbReference>
<feature type="transmembrane region" description="Helical" evidence="8">
    <location>
        <begin position="257"/>
        <end position="278"/>
    </location>
</feature>
<dbReference type="AlphaFoldDB" id="A0A5N6B6D1"/>
<keyword evidence="4 8" id="KW-0812">Transmembrane</keyword>
<gene>
    <name evidence="10" type="ORF">FH610_038765</name>
</gene>